<evidence type="ECO:0000256" key="1">
    <source>
        <dbReference type="SAM" id="MobiDB-lite"/>
    </source>
</evidence>
<feature type="region of interest" description="Disordered" evidence="1">
    <location>
        <begin position="227"/>
        <end position="251"/>
    </location>
</feature>
<evidence type="ECO:0000313" key="3">
    <source>
        <dbReference type="Proteomes" id="UP000250266"/>
    </source>
</evidence>
<accession>A0A8E2JAU4</accession>
<evidence type="ECO:0000313" key="2">
    <source>
        <dbReference type="EMBL" id="OCK75154.1"/>
    </source>
</evidence>
<name>A0A8E2JAU4_9PEZI</name>
<keyword evidence="3" id="KW-1185">Reference proteome</keyword>
<gene>
    <name evidence="2" type="ORF">K432DRAFT_409261</name>
</gene>
<dbReference type="EMBL" id="KV745355">
    <property type="protein sequence ID" value="OCK75154.1"/>
    <property type="molecule type" value="Genomic_DNA"/>
</dbReference>
<protein>
    <submittedName>
        <fullName evidence="2">Uncharacterized protein</fullName>
    </submittedName>
</protein>
<sequence length="251" mass="27205">MPAMFTVLTYDLIMHMRFISRAMSEQGPGGIHDFTTARSSGSHPIEIGICHIPSGYNSVQTSGGPLKRDMVDWQNGSESFPVAAGDVETRPVNMALNFILKIYNNSQLPVGSIMASARSDNTANAQLFQAIGTRFSKLTMSVQTFAIPNLLGQFIRGVDHGVNVDPESDLREPDPDGSKQDRAIACPYVWLQNATTVIDQATGTQMINLKLNESNGKPVADRGINISIPGNSRHNAKLGGPKVSEYEGSQR</sequence>
<dbReference type="OrthoDB" id="3493401at2759"/>
<organism evidence="2 3">
    <name type="scientific">Lepidopterella palustris CBS 459.81</name>
    <dbReference type="NCBI Taxonomy" id="1314670"/>
    <lineage>
        <taxon>Eukaryota</taxon>
        <taxon>Fungi</taxon>
        <taxon>Dikarya</taxon>
        <taxon>Ascomycota</taxon>
        <taxon>Pezizomycotina</taxon>
        <taxon>Dothideomycetes</taxon>
        <taxon>Pleosporomycetidae</taxon>
        <taxon>Mytilinidiales</taxon>
        <taxon>Argynnaceae</taxon>
        <taxon>Lepidopterella</taxon>
    </lineage>
</organism>
<reference evidence="2 3" key="1">
    <citation type="journal article" date="2016" name="Nat. Commun.">
        <title>Ectomycorrhizal ecology is imprinted in the genome of the dominant symbiotic fungus Cenococcum geophilum.</title>
        <authorList>
            <consortium name="DOE Joint Genome Institute"/>
            <person name="Peter M."/>
            <person name="Kohler A."/>
            <person name="Ohm R.A."/>
            <person name="Kuo A."/>
            <person name="Krutzmann J."/>
            <person name="Morin E."/>
            <person name="Arend M."/>
            <person name="Barry K.W."/>
            <person name="Binder M."/>
            <person name="Choi C."/>
            <person name="Clum A."/>
            <person name="Copeland A."/>
            <person name="Grisel N."/>
            <person name="Haridas S."/>
            <person name="Kipfer T."/>
            <person name="LaButti K."/>
            <person name="Lindquist E."/>
            <person name="Lipzen A."/>
            <person name="Maire R."/>
            <person name="Meier B."/>
            <person name="Mihaltcheva S."/>
            <person name="Molinier V."/>
            <person name="Murat C."/>
            <person name="Poggeler S."/>
            <person name="Quandt C.A."/>
            <person name="Sperisen C."/>
            <person name="Tritt A."/>
            <person name="Tisserant E."/>
            <person name="Crous P.W."/>
            <person name="Henrissat B."/>
            <person name="Nehls U."/>
            <person name="Egli S."/>
            <person name="Spatafora J.W."/>
            <person name="Grigoriev I.V."/>
            <person name="Martin F.M."/>
        </authorList>
    </citation>
    <scope>NUCLEOTIDE SEQUENCE [LARGE SCALE GENOMIC DNA]</scope>
    <source>
        <strain evidence="2 3">CBS 459.81</strain>
    </source>
</reference>
<dbReference type="SUPFAM" id="SSF88874">
    <property type="entry name" value="Receptor-binding domain of short tail fibre protein gp12"/>
    <property type="match status" value="1"/>
</dbReference>
<proteinExistence type="predicted"/>
<dbReference type="AlphaFoldDB" id="A0A8E2JAU4"/>
<dbReference type="Proteomes" id="UP000250266">
    <property type="component" value="Unassembled WGS sequence"/>
</dbReference>